<dbReference type="InterPro" id="IPR013324">
    <property type="entry name" value="RNA_pol_sigma_r3/r4-like"/>
</dbReference>
<dbReference type="RefSeq" id="WP_095822914.1">
    <property type="nucleotide sequence ID" value="NZ_NSGH01000033.1"/>
</dbReference>
<keyword evidence="2" id="KW-1185">Reference proteome</keyword>
<proteinExistence type="predicted"/>
<protein>
    <recommendedName>
        <fullName evidence="3">RNA polymerase sigma factor, sigma-70 family</fullName>
    </recommendedName>
</protein>
<dbReference type="SUPFAM" id="SSF88659">
    <property type="entry name" value="Sigma3 and sigma4 domains of RNA polymerase sigma factors"/>
    <property type="match status" value="1"/>
</dbReference>
<evidence type="ECO:0000313" key="2">
    <source>
        <dbReference type="Proteomes" id="UP000217561"/>
    </source>
</evidence>
<dbReference type="Proteomes" id="UP000217561">
    <property type="component" value="Unassembled WGS sequence"/>
</dbReference>
<name>A0ABX4HNI7_9BACI</name>
<organism evidence="1 2">
    <name type="scientific">Salimicrobium humidisoli</name>
    <dbReference type="NCBI Taxonomy" id="2029857"/>
    <lineage>
        <taxon>Bacteria</taxon>
        <taxon>Bacillati</taxon>
        <taxon>Bacillota</taxon>
        <taxon>Bacilli</taxon>
        <taxon>Bacillales</taxon>
        <taxon>Bacillaceae</taxon>
        <taxon>Salimicrobium</taxon>
    </lineage>
</organism>
<dbReference type="EMBL" id="NSGH01000033">
    <property type="protein sequence ID" value="PBB04655.1"/>
    <property type="molecule type" value="Genomic_DNA"/>
</dbReference>
<reference evidence="1 2" key="1">
    <citation type="submission" date="2017-08" db="EMBL/GenBank/DDBJ databases">
        <title>Salimicrobium alkalisoli sp. nov., isolated from saline alkaline soil.</title>
        <authorList>
            <person name="Zhang G."/>
            <person name="Xiong Q."/>
        </authorList>
    </citation>
    <scope>NUCLEOTIDE SEQUENCE [LARGE SCALE GENOMIC DNA]</scope>
    <source>
        <strain evidence="1 2">WN024</strain>
    </source>
</reference>
<evidence type="ECO:0008006" key="3">
    <source>
        <dbReference type="Google" id="ProtNLM"/>
    </source>
</evidence>
<comment type="caution">
    <text evidence="1">The sequence shown here is derived from an EMBL/GenBank/DDBJ whole genome shotgun (WGS) entry which is preliminary data.</text>
</comment>
<gene>
    <name evidence="1" type="ORF">CKW00_12965</name>
</gene>
<evidence type="ECO:0000313" key="1">
    <source>
        <dbReference type="EMBL" id="PBB04655.1"/>
    </source>
</evidence>
<sequence length="193" mass="22640">MNKKQGNNLPYSYRENDYFFADPLIQSFMSEGNNEELFREATNENNLEASNCLDQRFREFYLRVRLIHYADKLARLYVKSYGEKKRKHYAELTLDTSVQNGSEGETSLKDLYPHPQPPLVEETAISIEDILPTKKMIQIYQSFSKQKQIILHLWVYVQLSIREIAEVLSCSPQNVSKLKAKALSQLREGRDRR</sequence>
<accession>A0ABX4HNI7</accession>
<dbReference type="Gene3D" id="1.20.140.160">
    <property type="match status" value="1"/>
</dbReference>